<dbReference type="PANTHER" id="PTHR31973:SF195">
    <property type="entry name" value="MUDR FAMILY TRANSPOSASE"/>
    <property type="match status" value="1"/>
</dbReference>
<evidence type="ECO:0000259" key="1">
    <source>
        <dbReference type="Pfam" id="PF10551"/>
    </source>
</evidence>
<reference evidence="2" key="1">
    <citation type="submission" date="2020-06" db="EMBL/GenBank/DDBJ databases">
        <authorList>
            <person name="Li T."/>
            <person name="Hu X."/>
            <person name="Zhang T."/>
            <person name="Song X."/>
            <person name="Zhang H."/>
            <person name="Dai N."/>
            <person name="Sheng W."/>
            <person name="Hou X."/>
            <person name="Wei L."/>
        </authorList>
    </citation>
    <scope>NUCLEOTIDE SEQUENCE</scope>
    <source>
        <strain evidence="2">K16</strain>
        <tissue evidence="2">Leaf</tissue>
    </source>
</reference>
<accession>A0AAE1T831</accession>
<comment type="caution">
    <text evidence="2">The sequence shown here is derived from an EMBL/GenBank/DDBJ whole genome shotgun (WGS) entry which is preliminary data.</text>
</comment>
<feature type="domain" description="MULE transposase" evidence="1">
    <location>
        <begin position="2"/>
        <end position="63"/>
    </location>
</feature>
<sequence length="211" mass="23926">MLIATTMDGNQQVLPLAFAIIDEETYASWKWFLQQLSRHVIRGRRGMCLISDRHDGLIKAIHEGPDFVSPQGVHRRLRVIKCYKTTNCGRILHTRCSYLGNKKVLSIRSRNTVTLNSPHRSLSGARIDMGSTPMLSKLSTENALAASGINLASLVLTLKKYASEDYWDDPNFQLITTLLSVFPHVLVEIKQHVFIMRWIGGKREQGKRPNN</sequence>
<dbReference type="InterPro" id="IPR018289">
    <property type="entry name" value="MULE_transposase_dom"/>
</dbReference>
<evidence type="ECO:0000313" key="2">
    <source>
        <dbReference type="EMBL" id="KAK4383640.1"/>
    </source>
</evidence>
<dbReference type="AlphaFoldDB" id="A0AAE1T831"/>
<protein>
    <recommendedName>
        <fullName evidence="1">MULE transposase domain-containing protein</fullName>
    </recommendedName>
</protein>
<dbReference type="Proteomes" id="UP001289374">
    <property type="component" value="Unassembled WGS sequence"/>
</dbReference>
<reference evidence="2" key="2">
    <citation type="journal article" date="2024" name="Plant">
        <title>Genomic evolution and insights into agronomic trait innovations of Sesamum species.</title>
        <authorList>
            <person name="Miao H."/>
            <person name="Wang L."/>
            <person name="Qu L."/>
            <person name="Liu H."/>
            <person name="Sun Y."/>
            <person name="Le M."/>
            <person name="Wang Q."/>
            <person name="Wei S."/>
            <person name="Zheng Y."/>
            <person name="Lin W."/>
            <person name="Duan Y."/>
            <person name="Cao H."/>
            <person name="Xiong S."/>
            <person name="Wang X."/>
            <person name="Wei L."/>
            <person name="Li C."/>
            <person name="Ma Q."/>
            <person name="Ju M."/>
            <person name="Zhao R."/>
            <person name="Li G."/>
            <person name="Mu C."/>
            <person name="Tian Q."/>
            <person name="Mei H."/>
            <person name="Zhang T."/>
            <person name="Gao T."/>
            <person name="Zhang H."/>
        </authorList>
    </citation>
    <scope>NUCLEOTIDE SEQUENCE</scope>
    <source>
        <strain evidence="2">K16</strain>
    </source>
</reference>
<dbReference type="Pfam" id="PF10551">
    <property type="entry name" value="MULE"/>
    <property type="match status" value="1"/>
</dbReference>
<gene>
    <name evidence="2" type="ORF">Sango_2755400</name>
</gene>
<dbReference type="EMBL" id="JACGWL010000537">
    <property type="protein sequence ID" value="KAK4383640.1"/>
    <property type="molecule type" value="Genomic_DNA"/>
</dbReference>
<dbReference type="PANTHER" id="PTHR31973">
    <property type="entry name" value="POLYPROTEIN, PUTATIVE-RELATED"/>
    <property type="match status" value="1"/>
</dbReference>
<evidence type="ECO:0000313" key="3">
    <source>
        <dbReference type="Proteomes" id="UP001289374"/>
    </source>
</evidence>
<keyword evidence="3" id="KW-1185">Reference proteome</keyword>
<proteinExistence type="predicted"/>
<name>A0AAE1T831_9LAMI</name>
<organism evidence="2 3">
    <name type="scientific">Sesamum angolense</name>
    <dbReference type="NCBI Taxonomy" id="2727404"/>
    <lineage>
        <taxon>Eukaryota</taxon>
        <taxon>Viridiplantae</taxon>
        <taxon>Streptophyta</taxon>
        <taxon>Embryophyta</taxon>
        <taxon>Tracheophyta</taxon>
        <taxon>Spermatophyta</taxon>
        <taxon>Magnoliopsida</taxon>
        <taxon>eudicotyledons</taxon>
        <taxon>Gunneridae</taxon>
        <taxon>Pentapetalae</taxon>
        <taxon>asterids</taxon>
        <taxon>lamiids</taxon>
        <taxon>Lamiales</taxon>
        <taxon>Pedaliaceae</taxon>
        <taxon>Sesamum</taxon>
    </lineage>
</organism>